<dbReference type="InterPro" id="IPR005901">
    <property type="entry name" value="GLPGLI"/>
</dbReference>
<name>A0A917J8J6_9SPHI</name>
<organism evidence="2 3">
    <name type="scientific">Mucilaginibacter galii</name>
    <dbReference type="NCBI Taxonomy" id="2005073"/>
    <lineage>
        <taxon>Bacteria</taxon>
        <taxon>Pseudomonadati</taxon>
        <taxon>Bacteroidota</taxon>
        <taxon>Sphingobacteriia</taxon>
        <taxon>Sphingobacteriales</taxon>
        <taxon>Sphingobacteriaceae</taxon>
        <taxon>Mucilaginibacter</taxon>
    </lineage>
</organism>
<gene>
    <name evidence="2" type="ORF">GCM10011425_23420</name>
</gene>
<evidence type="ECO:0000313" key="2">
    <source>
        <dbReference type="EMBL" id="GGI51130.1"/>
    </source>
</evidence>
<reference evidence="2" key="1">
    <citation type="journal article" date="2014" name="Int. J. Syst. Evol. Microbiol.">
        <title>Complete genome sequence of Corynebacterium casei LMG S-19264T (=DSM 44701T), isolated from a smear-ripened cheese.</title>
        <authorList>
            <consortium name="US DOE Joint Genome Institute (JGI-PGF)"/>
            <person name="Walter F."/>
            <person name="Albersmeier A."/>
            <person name="Kalinowski J."/>
            <person name="Ruckert C."/>
        </authorList>
    </citation>
    <scope>NUCLEOTIDE SEQUENCE</scope>
    <source>
        <strain evidence="2">CCM 8711</strain>
    </source>
</reference>
<evidence type="ECO:0008006" key="4">
    <source>
        <dbReference type="Google" id="ProtNLM"/>
    </source>
</evidence>
<sequence length="327" mass="35814">MKFKSYLTIAFSLVSAAFAQAQKADTAQAIVHYKFSHIRDTTKRDTPYVENMVLLIGRNASVYKSYDYKMRQEQMRKSFTEQMNSGSTNLTFKSPGSLGTVNELFQFPNDKKFITKDVVGNSYLVEESMPAMTWKISTDTANFSGLSCQKATTHFKGRDYTAWFCPDLPYRAGPWKLNGLPGLIVEAYDTRKEVVFKFEGLDKVDPKAAALAAEPAPSMPGRTIVIGDISDGAKNANIIALPKNGIKATAKEVNDLRELRRKDPQAFMQMQMAAMQAQMGGNTVIRGSATSSTGGGLNGITSVNIQSSGASAKAAVMNNPLELPEKK</sequence>
<dbReference type="Proteomes" id="UP000662074">
    <property type="component" value="Unassembled WGS sequence"/>
</dbReference>
<evidence type="ECO:0000313" key="3">
    <source>
        <dbReference type="Proteomes" id="UP000662074"/>
    </source>
</evidence>
<evidence type="ECO:0000256" key="1">
    <source>
        <dbReference type="SAM" id="SignalP"/>
    </source>
</evidence>
<protein>
    <recommendedName>
        <fullName evidence="4">GLPGLI family protein</fullName>
    </recommendedName>
</protein>
<keyword evidence="1" id="KW-0732">Signal</keyword>
<keyword evidence="3" id="KW-1185">Reference proteome</keyword>
<dbReference type="EMBL" id="BMDO01000006">
    <property type="protein sequence ID" value="GGI51130.1"/>
    <property type="molecule type" value="Genomic_DNA"/>
</dbReference>
<accession>A0A917J8J6</accession>
<dbReference type="RefSeq" id="WP_188416919.1">
    <property type="nucleotide sequence ID" value="NZ_BMDO01000006.1"/>
</dbReference>
<dbReference type="AlphaFoldDB" id="A0A917J8J6"/>
<feature type="signal peptide" evidence="1">
    <location>
        <begin position="1"/>
        <end position="21"/>
    </location>
</feature>
<reference evidence="2" key="2">
    <citation type="submission" date="2020-09" db="EMBL/GenBank/DDBJ databases">
        <authorList>
            <person name="Sun Q."/>
            <person name="Sedlacek I."/>
        </authorList>
    </citation>
    <scope>NUCLEOTIDE SEQUENCE</scope>
    <source>
        <strain evidence="2">CCM 8711</strain>
    </source>
</reference>
<feature type="chain" id="PRO_5037823999" description="GLPGLI family protein" evidence="1">
    <location>
        <begin position="22"/>
        <end position="327"/>
    </location>
</feature>
<proteinExistence type="predicted"/>
<dbReference type="NCBIfam" id="TIGR01200">
    <property type="entry name" value="GLPGLI"/>
    <property type="match status" value="1"/>
</dbReference>
<dbReference type="Pfam" id="PF09697">
    <property type="entry name" value="Porph_ging"/>
    <property type="match status" value="1"/>
</dbReference>
<comment type="caution">
    <text evidence="2">The sequence shown here is derived from an EMBL/GenBank/DDBJ whole genome shotgun (WGS) entry which is preliminary data.</text>
</comment>